<name>A0ABX5SV76_9MICO</name>
<evidence type="ECO:0000256" key="1">
    <source>
        <dbReference type="SAM" id="Coils"/>
    </source>
</evidence>
<feature type="coiled-coil region" evidence="1">
    <location>
        <begin position="22"/>
        <end position="63"/>
    </location>
</feature>
<proteinExistence type="predicted"/>
<dbReference type="Pfam" id="PF26125">
    <property type="entry name" value="AcrVA2-like"/>
    <property type="match status" value="1"/>
</dbReference>
<dbReference type="RefSeq" id="WP_135069354.1">
    <property type="nucleotide sequence ID" value="NZ_CP038266.1"/>
</dbReference>
<feature type="region of interest" description="Disordered" evidence="2">
    <location>
        <begin position="445"/>
        <end position="466"/>
    </location>
</feature>
<feature type="compositionally biased region" description="Low complexity" evidence="2">
    <location>
        <begin position="457"/>
        <end position="466"/>
    </location>
</feature>
<gene>
    <name evidence="3" type="ORF">E4K62_16190</name>
</gene>
<evidence type="ECO:0000313" key="4">
    <source>
        <dbReference type="Proteomes" id="UP000295748"/>
    </source>
</evidence>
<keyword evidence="1" id="KW-0175">Coiled coil</keyword>
<dbReference type="InterPro" id="IPR058915">
    <property type="entry name" value="AcrVA2-like"/>
</dbReference>
<dbReference type="Proteomes" id="UP000295748">
    <property type="component" value="Chromosome"/>
</dbReference>
<feature type="region of interest" description="Disordered" evidence="2">
    <location>
        <begin position="626"/>
        <end position="653"/>
    </location>
</feature>
<evidence type="ECO:0000313" key="3">
    <source>
        <dbReference type="EMBL" id="QBR90086.1"/>
    </source>
</evidence>
<evidence type="ECO:0000256" key="2">
    <source>
        <dbReference type="SAM" id="MobiDB-lite"/>
    </source>
</evidence>
<sequence>MARGKHKSSASARRHGQLESTIQSLRAELAMEQTALLDAESALENVARLRAALEAENSSIAEEVTPLADALRSERDYLRRLHAKASGHHTRVKEAWDHYSAACMDATPRATRLESTEAFMAVMGLSGYLRSGDIVDSKVRGVDRVTRLQRARGERRTVSDTTHQQGREGRVTLVLDLSVLAPGIVRPAYRKRLIDHGVVALKANGTHVLRDAAELTAQQNAIRDEAIERSERIWRSRADDLDADSVHVWGQGNLVSTTGDKGEVRRAFGYVRTYDAVKLKPGDRSSAERSFGHAAPPPIASLPASERAALAQRPAEDMLRAWRDVLATRRAVSQRLGLPVHPFAPLAHHPHPAQGLAVQAMYARAAFSGWLHETSTPDLADPGPSAQAESAIGLTAAATYWLPAGQSAAFADSEPMTETDRAEMTLPFPQVFLAFAEPLVLDPETFSVSQDPGQPRGAAGHGAADRGGALESWRSLSQIAHDAYGQDETAGAVCEALSRSFRDDSWQLESIDDLIRQHGAHVEGMLLFGDQLGRPADLFAWCLTIPGAYGSTLGRFVIPALRSKTQYRDVVDNLTAVVAWAQWHEPDQSTALPVGMTPAEVEDLLLGQDFQRNAKRAGPGIRVVDVGSTHRARSSTQRDDGGHGDGLGTAVAPHIRRGHWRRQRFGTGREQVKRIRIAPVLVNAHRGDIAPRVYRLRRGAVTAALEKVAAAAASENAADQ</sequence>
<reference evidence="3 4" key="1">
    <citation type="submission" date="2019-03" db="EMBL/GenBank/DDBJ databases">
        <authorList>
            <person name="Dong K."/>
        </authorList>
    </citation>
    <scope>NUCLEOTIDE SEQUENCE [LARGE SCALE GENOMIC DNA]</scope>
    <source>
        <strain evidence="4">dk512</strain>
    </source>
</reference>
<dbReference type="EMBL" id="CP038266">
    <property type="protein sequence ID" value="QBR90086.1"/>
    <property type="molecule type" value="Genomic_DNA"/>
</dbReference>
<organism evidence="3 4">
    <name type="scientific">Microbacterium wangchenii</name>
    <dbReference type="NCBI Taxonomy" id="2541726"/>
    <lineage>
        <taxon>Bacteria</taxon>
        <taxon>Bacillati</taxon>
        <taxon>Actinomycetota</taxon>
        <taxon>Actinomycetes</taxon>
        <taxon>Micrococcales</taxon>
        <taxon>Microbacteriaceae</taxon>
        <taxon>Microbacterium</taxon>
    </lineage>
</organism>
<accession>A0ABX5SV76</accession>
<keyword evidence="4" id="KW-1185">Reference proteome</keyword>
<protein>
    <submittedName>
        <fullName evidence="3">Uncharacterized protein</fullName>
    </submittedName>
</protein>